<dbReference type="OrthoDB" id="9809616at2"/>
<dbReference type="GO" id="GO:0030170">
    <property type="term" value="F:pyridoxal phosphate binding"/>
    <property type="evidence" value="ECO:0007669"/>
    <property type="project" value="InterPro"/>
</dbReference>
<organism evidence="7 8">
    <name type="scientific">Bifidobacterium bombi DSM 19703</name>
    <dbReference type="NCBI Taxonomy" id="1341695"/>
    <lineage>
        <taxon>Bacteria</taxon>
        <taxon>Bacillati</taxon>
        <taxon>Actinomycetota</taxon>
        <taxon>Actinomycetes</taxon>
        <taxon>Bifidobacteriales</taxon>
        <taxon>Bifidobacteriaceae</taxon>
        <taxon>Bifidobacterium</taxon>
    </lineage>
</organism>
<dbReference type="Gene3D" id="3.40.640.10">
    <property type="entry name" value="Type I PLP-dependent aspartate aminotransferase-like (Major domain)"/>
    <property type="match status" value="1"/>
</dbReference>
<dbReference type="InterPro" id="IPR015424">
    <property type="entry name" value="PyrdxlP-dep_Trfase"/>
</dbReference>
<comment type="caution">
    <text evidence="7">The sequence shown here is derived from an EMBL/GenBank/DDBJ whole genome shotgun (WGS) entry which is preliminary data.</text>
</comment>
<dbReference type="AlphaFoldDB" id="A0A086BNT2"/>
<dbReference type="InterPro" id="IPR001917">
    <property type="entry name" value="Aminotrans_II_pyridoxalP_BS"/>
</dbReference>
<comment type="cofactor">
    <cofactor evidence="1 5">
        <name>pyridoxal 5'-phosphate</name>
        <dbReference type="ChEBI" id="CHEBI:597326"/>
    </cofactor>
</comment>
<keyword evidence="3 7" id="KW-0808">Transferase</keyword>
<sequence>MAYKHRQVIDTIPPYKQGKPAPIASSQRTFKVSSNENPFPPLPSVREALETQALGAINRYPDMRGWDVVRRIAEEYAAYGVRPENVVLGCGSTEVITQLVNLVAGPGDEVIYPWRSFEAYPIIVTGAGARSVQVPNRPDGGHDVEAMIDSINDRTRLIIVNNPNNPTSVSLSDREARRIMEAVPRDVLVLFDEAYFQFNDAPDANVAMTLYGEFPNIVVAHTFSKAYGLAGLRIGYAIAQADVVEGMRKVALPFGVTQSAQIAALASLDAEDELMGRVESIKSERTRLFAALRRQGWDFPRPYANFLWLPLGRGTGEAVKCFTEAGLSVRAFEGEGIRVSIGEPEANDAVIAVCQRIMAGTAESGLPRHPAA</sequence>
<dbReference type="InterPro" id="IPR015421">
    <property type="entry name" value="PyrdxlP-dep_Trfase_major"/>
</dbReference>
<dbReference type="Gene3D" id="3.90.1150.10">
    <property type="entry name" value="Aspartate Aminotransferase, domain 1"/>
    <property type="match status" value="1"/>
</dbReference>
<dbReference type="PANTHER" id="PTHR43643">
    <property type="entry name" value="HISTIDINOL-PHOSPHATE AMINOTRANSFERASE 2"/>
    <property type="match status" value="1"/>
</dbReference>
<dbReference type="CDD" id="cd00609">
    <property type="entry name" value="AAT_like"/>
    <property type="match status" value="1"/>
</dbReference>
<keyword evidence="4 5" id="KW-0663">Pyridoxal phosphate</keyword>
<evidence type="ECO:0000313" key="8">
    <source>
        <dbReference type="Proteomes" id="UP000028730"/>
    </source>
</evidence>
<dbReference type="STRING" id="1341695.BBOMB_1459"/>
<dbReference type="PANTHER" id="PTHR43643:SF3">
    <property type="entry name" value="HISTIDINOL-PHOSPHATE AMINOTRANSFERASE"/>
    <property type="match status" value="1"/>
</dbReference>
<dbReference type="SUPFAM" id="SSF53383">
    <property type="entry name" value="PLP-dependent transferases"/>
    <property type="match status" value="1"/>
</dbReference>
<evidence type="ECO:0000256" key="3">
    <source>
        <dbReference type="ARBA" id="ARBA00022679"/>
    </source>
</evidence>
<keyword evidence="8" id="KW-1185">Reference proteome</keyword>
<dbReference type="EMBL" id="ATLK01000002">
    <property type="protein sequence ID" value="KFF30596.1"/>
    <property type="molecule type" value="Genomic_DNA"/>
</dbReference>
<accession>A0A086BNT2</accession>
<feature type="domain" description="Aminotransferase class I/classII large" evidence="6">
    <location>
        <begin position="31"/>
        <end position="348"/>
    </location>
</feature>
<comment type="similarity">
    <text evidence="5">Belongs to the class-II pyridoxal-phosphate-dependent aminotransferase family.</text>
</comment>
<dbReference type="EC" id="2.6.1.9" evidence="7"/>
<evidence type="ECO:0000256" key="1">
    <source>
        <dbReference type="ARBA" id="ARBA00001933"/>
    </source>
</evidence>
<name>A0A086BNT2_9BIFI</name>
<proteinExistence type="inferred from homology"/>
<evidence type="ECO:0000256" key="4">
    <source>
        <dbReference type="ARBA" id="ARBA00022898"/>
    </source>
</evidence>
<gene>
    <name evidence="7" type="ORF">BBOMB_1459</name>
</gene>
<reference evidence="7 8" key="1">
    <citation type="journal article" date="2014" name="Appl. Environ. Microbiol.">
        <title>Genomic encyclopedia of type strains of the genus Bifidobacterium.</title>
        <authorList>
            <person name="Milani C."/>
            <person name="Lugli G.A."/>
            <person name="Duranti S."/>
            <person name="Turroni F."/>
            <person name="Bottacini F."/>
            <person name="Mangifesta M."/>
            <person name="Sanchez B."/>
            <person name="Viappiani A."/>
            <person name="Mancabelli L."/>
            <person name="Taminiau B."/>
            <person name="Delcenserie V."/>
            <person name="Barrangou R."/>
            <person name="Margolles A."/>
            <person name="van Sinderen D."/>
            <person name="Ventura M."/>
        </authorList>
    </citation>
    <scope>NUCLEOTIDE SEQUENCE [LARGE SCALE GENOMIC DNA]</scope>
    <source>
        <strain evidence="7 8">DSM 19703</strain>
    </source>
</reference>
<dbReference type="Pfam" id="PF00155">
    <property type="entry name" value="Aminotran_1_2"/>
    <property type="match status" value="1"/>
</dbReference>
<dbReference type="RefSeq" id="WP_044087869.1">
    <property type="nucleotide sequence ID" value="NZ_ATLK01000002.1"/>
</dbReference>
<dbReference type="InterPro" id="IPR004839">
    <property type="entry name" value="Aminotransferase_I/II_large"/>
</dbReference>
<dbReference type="GO" id="GO:0004400">
    <property type="term" value="F:histidinol-phosphate transaminase activity"/>
    <property type="evidence" value="ECO:0007669"/>
    <property type="project" value="UniProtKB-EC"/>
</dbReference>
<dbReference type="Proteomes" id="UP000028730">
    <property type="component" value="Unassembled WGS sequence"/>
</dbReference>
<dbReference type="eggNOG" id="COG0079">
    <property type="taxonomic scope" value="Bacteria"/>
</dbReference>
<evidence type="ECO:0000256" key="2">
    <source>
        <dbReference type="ARBA" id="ARBA00022576"/>
    </source>
</evidence>
<dbReference type="InterPro" id="IPR050106">
    <property type="entry name" value="HistidinolP_aminotransfase"/>
</dbReference>
<evidence type="ECO:0000256" key="5">
    <source>
        <dbReference type="RuleBase" id="RU003693"/>
    </source>
</evidence>
<evidence type="ECO:0000259" key="6">
    <source>
        <dbReference type="Pfam" id="PF00155"/>
    </source>
</evidence>
<protein>
    <submittedName>
        <fullName evidence="7">Histidinol-phosphate transaminase</fullName>
        <ecNumber evidence="7">2.6.1.9</ecNumber>
    </submittedName>
</protein>
<dbReference type="NCBIfam" id="NF002878">
    <property type="entry name" value="PRK03321.1"/>
    <property type="match status" value="1"/>
</dbReference>
<keyword evidence="2 7" id="KW-0032">Aminotransferase</keyword>
<evidence type="ECO:0000313" key="7">
    <source>
        <dbReference type="EMBL" id="KFF30596.1"/>
    </source>
</evidence>
<dbReference type="InterPro" id="IPR015422">
    <property type="entry name" value="PyrdxlP-dep_Trfase_small"/>
</dbReference>
<dbReference type="PROSITE" id="PS00599">
    <property type="entry name" value="AA_TRANSFER_CLASS_2"/>
    <property type="match status" value="1"/>
</dbReference>
<dbReference type="InterPro" id="IPR024892">
    <property type="entry name" value="ArAT"/>
</dbReference>